<dbReference type="SUPFAM" id="SSF46785">
    <property type="entry name" value="Winged helix' DNA-binding domain"/>
    <property type="match status" value="1"/>
</dbReference>
<dbReference type="OrthoDB" id="3568381at2"/>
<name>A0A239A7U5_9PSEU</name>
<dbReference type="AlphaFoldDB" id="A0A239A7U5"/>
<dbReference type="Gene3D" id="1.10.10.10">
    <property type="entry name" value="Winged helix-like DNA-binding domain superfamily/Winged helix DNA-binding domain"/>
    <property type="match status" value="1"/>
</dbReference>
<dbReference type="InterPro" id="IPR036388">
    <property type="entry name" value="WH-like_DNA-bd_sf"/>
</dbReference>
<evidence type="ECO:0000313" key="1">
    <source>
        <dbReference type="EMBL" id="SNR91579.1"/>
    </source>
</evidence>
<accession>A0A239A7U5</accession>
<proteinExistence type="predicted"/>
<dbReference type="InterPro" id="IPR036390">
    <property type="entry name" value="WH_DNA-bd_sf"/>
</dbReference>
<dbReference type="EMBL" id="FZNW01000032">
    <property type="protein sequence ID" value="SNR91579.1"/>
    <property type="molecule type" value="Genomic_DNA"/>
</dbReference>
<dbReference type="Proteomes" id="UP000198348">
    <property type="component" value="Unassembled WGS sequence"/>
</dbReference>
<keyword evidence="2" id="KW-1185">Reference proteome</keyword>
<organism evidence="1 2">
    <name type="scientific">Haloechinothrix alba</name>
    <dbReference type="NCBI Taxonomy" id="664784"/>
    <lineage>
        <taxon>Bacteria</taxon>
        <taxon>Bacillati</taxon>
        <taxon>Actinomycetota</taxon>
        <taxon>Actinomycetes</taxon>
        <taxon>Pseudonocardiales</taxon>
        <taxon>Pseudonocardiaceae</taxon>
        <taxon>Haloechinothrix</taxon>
    </lineage>
</organism>
<reference evidence="1 2" key="1">
    <citation type="submission" date="2017-06" db="EMBL/GenBank/DDBJ databases">
        <authorList>
            <person name="Kim H.J."/>
            <person name="Triplett B.A."/>
        </authorList>
    </citation>
    <scope>NUCLEOTIDE SEQUENCE [LARGE SCALE GENOMIC DNA]</scope>
    <source>
        <strain evidence="1 2">DSM 45207</strain>
    </source>
</reference>
<gene>
    <name evidence="1" type="ORF">SAMN06265360_13216</name>
</gene>
<dbReference type="RefSeq" id="WP_089303356.1">
    <property type="nucleotide sequence ID" value="NZ_FZNW01000032.1"/>
</dbReference>
<evidence type="ECO:0000313" key="2">
    <source>
        <dbReference type="Proteomes" id="UP000198348"/>
    </source>
</evidence>
<protein>
    <submittedName>
        <fullName evidence="1">Uncharacterized protein</fullName>
    </submittedName>
</protein>
<sequence length="204" mass="23002">MHKEIRVLQAVRLKGRPQAGDIARSTDIPAESLDALLSRLVEDGLLSEARGRYKVTPEGKERLHELLEAERASIDTDALLSAYRDFEPFNSQFKQLMTDWQQIDENTPNDHSDADYDARVVQRLGELHDDFLPLVERIVSVVPRLAAYRDRFSSALAAAVDGDHSWLAHPLKDSYHTVWFEFHEELIGLAGLSRQAEAAAGRAE</sequence>